<sequence length="492" mass="52958">MSESGKGVRRALAFSFIERWLGIVIALGSNVILARLLSPAQVGVFSVSLAVIGVAQVLRDFGVVSFVIQEKELQEDSLRTAYGLSLLLGGLLFLLVAISAPWVADFYRERAVRDTLWVCSLNFLLLPFATVTMALLRREMSFRALAIIGLVSAALGAVVSIVMAWAGMGVMALAVGSVLTNAANCVGARIAHPASAGLRPNLKVWRHLLSFGAQSSLTGVVTSVSMDVNDLAVGKLMGFEPVAIISKAQGLMQLFHRDVMAAIRNVAFPAYAKTVREGEDLEASYLLSVTHVTAVAWPFYGFVSIYALETLRLLFGSQWDAATVLVPWYCLCGAVAATANLIGPLTLAAGRIDLLTKVEILWQPLRAMMIVLAALWFKSMLACAIALLLALLLQVPLLYALKARFMPNNWRALSLNLGRSAAAAAISLVAPALMAWHYGLDRGTPMPAAVFVAAMLLCVASWISGLLAVRHPLTLDPVFLRLWGMVTRPLRS</sequence>
<dbReference type="PANTHER" id="PTHR30250:SF10">
    <property type="entry name" value="LIPOPOLYSACCHARIDE BIOSYNTHESIS PROTEIN WZXC"/>
    <property type="match status" value="1"/>
</dbReference>
<evidence type="ECO:0000256" key="2">
    <source>
        <dbReference type="ARBA" id="ARBA00007430"/>
    </source>
</evidence>
<feature type="transmembrane region" description="Helical" evidence="7">
    <location>
        <begin position="80"/>
        <end position="103"/>
    </location>
</feature>
<keyword evidence="9" id="KW-1185">Reference proteome</keyword>
<dbReference type="PANTHER" id="PTHR30250">
    <property type="entry name" value="PST FAMILY PREDICTED COLANIC ACID TRANSPORTER"/>
    <property type="match status" value="1"/>
</dbReference>
<comment type="caution">
    <text evidence="8">The sequence shown here is derived from an EMBL/GenBank/DDBJ whole genome shotgun (WGS) entry which is preliminary data.</text>
</comment>
<dbReference type="Proteomes" id="UP001228044">
    <property type="component" value="Unassembled WGS sequence"/>
</dbReference>
<evidence type="ECO:0000256" key="1">
    <source>
        <dbReference type="ARBA" id="ARBA00004651"/>
    </source>
</evidence>
<feature type="transmembrane region" description="Helical" evidence="7">
    <location>
        <begin position="370"/>
        <end position="397"/>
    </location>
</feature>
<evidence type="ECO:0000256" key="4">
    <source>
        <dbReference type="ARBA" id="ARBA00022692"/>
    </source>
</evidence>
<dbReference type="CDD" id="cd13127">
    <property type="entry name" value="MATE_tuaB_like"/>
    <property type="match status" value="1"/>
</dbReference>
<evidence type="ECO:0000256" key="5">
    <source>
        <dbReference type="ARBA" id="ARBA00022989"/>
    </source>
</evidence>
<dbReference type="InterPro" id="IPR050833">
    <property type="entry name" value="Poly_Biosynth_Transport"/>
</dbReference>
<keyword evidence="5 7" id="KW-1133">Transmembrane helix</keyword>
<feature type="transmembrane region" description="Helical" evidence="7">
    <location>
        <begin position="448"/>
        <end position="469"/>
    </location>
</feature>
<feature type="transmembrane region" description="Helical" evidence="7">
    <location>
        <begin position="143"/>
        <end position="165"/>
    </location>
</feature>
<keyword evidence="3" id="KW-1003">Cell membrane</keyword>
<dbReference type="EMBL" id="JAUHHC010000002">
    <property type="protein sequence ID" value="MDN3920461.1"/>
    <property type="molecule type" value="Genomic_DNA"/>
</dbReference>
<feature type="transmembrane region" description="Helical" evidence="7">
    <location>
        <begin position="417"/>
        <end position="436"/>
    </location>
</feature>
<keyword evidence="6 7" id="KW-0472">Membrane</keyword>
<feature type="transmembrane region" description="Helical" evidence="7">
    <location>
        <begin position="20"/>
        <end position="38"/>
    </location>
</feature>
<proteinExistence type="inferred from homology"/>
<feature type="transmembrane region" description="Helical" evidence="7">
    <location>
        <begin position="326"/>
        <end position="349"/>
    </location>
</feature>
<feature type="transmembrane region" description="Helical" evidence="7">
    <location>
        <begin position="115"/>
        <end position="136"/>
    </location>
</feature>
<organism evidence="8 9">
    <name type="scientific">Roseateles violae</name>
    <dbReference type="NCBI Taxonomy" id="3058042"/>
    <lineage>
        <taxon>Bacteria</taxon>
        <taxon>Pseudomonadati</taxon>
        <taxon>Pseudomonadota</taxon>
        <taxon>Betaproteobacteria</taxon>
        <taxon>Burkholderiales</taxon>
        <taxon>Sphaerotilaceae</taxon>
        <taxon>Roseateles</taxon>
    </lineage>
</organism>
<name>A0ABT8DWB2_9BURK</name>
<dbReference type="RefSeq" id="WP_290358758.1">
    <property type="nucleotide sequence ID" value="NZ_JAUHHC010000002.1"/>
</dbReference>
<comment type="similarity">
    <text evidence="2">Belongs to the polysaccharide synthase family.</text>
</comment>
<reference evidence="8 9" key="1">
    <citation type="submission" date="2023-06" db="EMBL/GenBank/DDBJ databases">
        <title>Pelomonas sp. PFR6 16S ribosomal RNA gene Genome sequencing and assembly.</title>
        <authorList>
            <person name="Woo H."/>
        </authorList>
    </citation>
    <scope>NUCLEOTIDE SEQUENCE [LARGE SCALE GENOMIC DNA]</scope>
    <source>
        <strain evidence="8 9">PFR6</strain>
    </source>
</reference>
<dbReference type="Pfam" id="PF13440">
    <property type="entry name" value="Polysacc_synt_3"/>
    <property type="match status" value="1"/>
</dbReference>
<feature type="transmembrane region" description="Helical" evidence="7">
    <location>
        <begin position="44"/>
        <end position="68"/>
    </location>
</feature>
<comment type="subcellular location">
    <subcellularLocation>
        <location evidence="1">Cell membrane</location>
        <topology evidence="1">Multi-pass membrane protein</topology>
    </subcellularLocation>
</comment>
<evidence type="ECO:0000313" key="9">
    <source>
        <dbReference type="Proteomes" id="UP001228044"/>
    </source>
</evidence>
<feature type="transmembrane region" description="Helical" evidence="7">
    <location>
        <begin position="283"/>
        <end position="306"/>
    </location>
</feature>
<keyword evidence="4 7" id="KW-0812">Transmembrane</keyword>
<evidence type="ECO:0000256" key="6">
    <source>
        <dbReference type="ARBA" id="ARBA00023136"/>
    </source>
</evidence>
<evidence type="ECO:0000256" key="3">
    <source>
        <dbReference type="ARBA" id="ARBA00022475"/>
    </source>
</evidence>
<gene>
    <name evidence="8" type="ORF">QWJ38_09250</name>
</gene>
<protein>
    <submittedName>
        <fullName evidence="8">Lipopolysaccharide biosynthesis protein</fullName>
    </submittedName>
</protein>
<accession>A0ABT8DWB2</accession>
<evidence type="ECO:0000256" key="7">
    <source>
        <dbReference type="SAM" id="Phobius"/>
    </source>
</evidence>
<evidence type="ECO:0000313" key="8">
    <source>
        <dbReference type="EMBL" id="MDN3920461.1"/>
    </source>
</evidence>